<dbReference type="Proteomes" id="UP000187012">
    <property type="component" value="Unassembled WGS sequence"/>
</dbReference>
<organism evidence="1 2">
    <name type="scientific">Paraburkholderia ribeironis</name>
    <dbReference type="NCBI Taxonomy" id="1247936"/>
    <lineage>
        <taxon>Bacteria</taxon>
        <taxon>Pseudomonadati</taxon>
        <taxon>Pseudomonadota</taxon>
        <taxon>Betaproteobacteria</taxon>
        <taxon>Burkholderiales</taxon>
        <taxon>Burkholderiaceae</taxon>
        <taxon>Paraburkholderia</taxon>
    </lineage>
</organism>
<accession>A0A1N7SCE1</accession>
<keyword evidence="1" id="KW-0413">Isomerase</keyword>
<reference evidence="1 2" key="1">
    <citation type="submission" date="2016-12" db="EMBL/GenBank/DDBJ databases">
        <authorList>
            <person name="Song W.-J."/>
            <person name="Kurnit D.M."/>
        </authorList>
    </citation>
    <scope>NUCLEOTIDE SEQUENCE [LARGE SCALE GENOMIC DNA]</scope>
    <source>
        <strain evidence="1 2">STM7296</strain>
    </source>
</reference>
<evidence type="ECO:0000313" key="2">
    <source>
        <dbReference type="Proteomes" id="UP000187012"/>
    </source>
</evidence>
<sequence>MSNLVEFKAEFDQGRHNRAKAGFVLLATEQTIEDDMFTLLPKGVGIHFTRVPNPDSITREFLDNIASSLAESAARILPDGSLDVICYSCTSGSLVVGEKKVFAELSRGAPNAKTTSMVTAVIRGLRAVGARRIVIGTPYLDEINEMEKIYLENEGFEVLAIHGLQLEKDSDMVRVTPNSIVQMALYLDRPDADAIFISCGALRSIEVIEEIEQITGKPVITSNQAVAWDVMRLAGIEDRIRGFGRLLSEH</sequence>
<dbReference type="EMBL" id="CYGX02000052">
    <property type="protein sequence ID" value="SIT45033.1"/>
    <property type="molecule type" value="Genomic_DNA"/>
</dbReference>
<dbReference type="OrthoDB" id="483160at2"/>
<dbReference type="STRING" id="1247936.BN2475_520011"/>
<dbReference type="InterPro" id="IPR053714">
    <property type="entry name" value="Iso_Racemase_Enz_sf"/>
</dbReference>
<dbReference type="GO" id="GO:0016853">
    <property type="term" value="F:isomerase activity"/>
    <property type="evidence" value="ECO:0007669"/>
    <property type="project" value="UniProtKB-KW"/>
</dbReference>
<dbReference type="PANTHER" id="PTHR40267">
    <property type="entry name" value="BLR3294 PROTEIN"/>
    <property type="match status" value="1"/>
</dbReference>
<dbReference type="Pfam" id="PF17645">
    <property type="entry name" value="Amdase"/>
    <property type="match status" value="1"/>
</dbReference>
<dbReference type="PIRSF" id="PIRSF015736">
    <property type="entry name" value="MI"/>
    <property type="match status" value="1"/>
</dbReference>
<dbReference type="AlphaFoldDB" id="A0A1N7SCE1"/>
<dbReference type="RefSeq" id="WP_094781791.1">
    <property type="nucleotide sequence ID" value="NZ_CYGX02000052.1"/>
</dbReference>
<keyword evidence="2" id="KW-1185">Reference proteome</keyword>
<dbReference type="Gene3D" id="3.40.50.12500">
    <property type="match status" value="1"/>
</dbReference>
<name>A0A1N7SCE1_9BURK</name>
<evidence type="ECO:0000313" key="1">
    <source>
        <dbReference type="EMBL" id="SIT45033.1"/>
    </source>
</evidence>
<dbReference type="InterPro" id="IPR026286">
    <property type="entry name" value="MaiA/AMDase"/>
</dbReference>
<protein>
    <submittedName>
        <fullName evidence="1">Maleate isomerase</fullName>
    </submittedName>
</protein>
<proteinExistence type="predicted"/>
<dbReference type="PANTHER" id="PTHR40267:SF1">
    <property type="entry name" value="BLR3294 PROTEIN"/>
    <property type="match status" value="1"/>
</dbReference>
<gene>
    <name evidence="1" type="ORF">BN2475_520011</name>
</gene>